<dbReference type="InterPro" id="IPR010328">
    <property type="entry name" value="DUF928"/>
</dbReference>
<comment type="caution">
    <text evidence="1">The sequence shown here is derived from an EMBL/GenBank/DDBJ whole genome shotgun (WGS) entry which is preliminary data.</text>
</comment>
<sequence length="276" mass="30553">MYKIRSTALCSTSRRQVGFPSAPIKYALSIVSMTAVSLELFIAPGFSISGQKQFEPPFPDAKINPSWEIAQTFRPPNRGAPAVTEGAGTRGSSCIALSERNKLKPLIPTGNIGLTVSEHPTFFGYIPKSNAKQGEFVLRERNNRLVYRTRFALPYQPGIVSISLPATARSLEIGKQYQWSFVLICDPEDRSDSVSSPPAWIERIEQSETLAAQIKNATPETLPALYAEAGIWFDALASRVKLLPSQPQTEWQQNWELLLTTAGLQAFVQEPLVDNR</sequence>
<dbReference type="AlphaFoldDB" id="A0AAV3XB42"/>
<reference evidence="1" key="1">
    <citation type="submission" date="2019-10" db="EMBL/GenBank/DDBJ databases">
        <title>Draft genome sequece of Microseira wollei NIES-4236.</title>
        <authorList>
            <person name="Yamaguchi H."/>
            <person name="Suzuki S."/>
            <person name="Kawachi M."/>
        </authorList>
    </citation>
    <scope>NUCLEOTIDE SEQUENCE</scope>
    <source>
        <strain evidence="1">NIES-4236</strain>
    </source>
</reference>
<gene>
    <name evidence="1" type="ORF">MiSe_25950</name>
</gene>
<evidence type="ECO:0000313" key="1">
    <source>
        <dbReference type="EMBL" id="GET37841.1"/>
    </source>
</evidence>
<keyword evidence="2" id="KW-1185">Reference proteome</keyword>
<evidence type="ECO:0000313" key="2">
    <source>
        <dbReference type="Proteomes" id="UP001050975"/>
    </source>
</evidence>
<protein>
    <recommendedName>
        <fullName evidence="3">DUF928 domain-containing protein</fullName>
    </recommendedName>
</protein>
<proteinExistence type="predicted"/>
<accession>A0AAV3XB42</accession>
<dbReference type="Proteomes" id="UP001050975">
    <property type="component" value="Unassembled WGS sequence"/>
</dbReference>
<name>A0AAV3XB42_9CYAN</name>
<dbReference type="EMBL" id="BLAY01000035">
    <property type="protein sequence ID" value="GET37841.1"/>
    <property type="molecule type" value="Genomic_DNA"/>
</dbReference>
<dbReference type="Pfam" id="PF06051">
    <property type="entry name" value="DUF928"/>
    <property type="match status" value="1"/>
</dbReference>
<organism evidence="1 2">
    <name type="scientific">Microseira wollei NIES-4236</name>
    <dbReference type="NCBI Taxonomy" id="2530354"/>
    <lineage>
        <taxon>Bacteria</taxon>
        <taxon>Bacillati</taxon>
        <taxon>Cyanobacteriota</taxon>
        <taxon>Cyanophyceae</taxon>
        <taxon>Oscillatoriophycideae</taxon>
        <taxon>Aerosakkonematales</taxon>
        <taxon>Aerosakkonemataceae</taxon>
        <taxon>Microseira</taxon>
    </lineage>
</organism>
<evidence type="ECO:0008006" key="3">
    <source>
        <dbReference type="Google" id="ProtNLM"/>
    </source>
</evidence>